<comment type="caution">
    <text evidence="1">The sequence shown here is derived from an EMBL/GenBank/DDBJ whole genome shotgun (WGS) entry which is preliminary data.</text>
</comment>
<dbReference type="EMBL" id="VJZR01000001">
    <property type="protein sequence ID" value="TRX23905.1"/>
    <property type="molecule type" value="Genomic_DNA"/>
</dbReference>
<reference evidence="1 2" key="1">
    <citation type="submission" date="2019-07" db="EMBL/GenBank/DDBJ databases">
        <title>Novel species of Flavobacterium.</title>
        <authorList>
            <person name="Liu Q."/>
            <person name="Xin Y.-H."/>
        </authorList>
    </citation>
    <scope>NUCLEOTIDE SEQUENCE [LARGE SCALE GENOMIC DNA]</scope>
    <source>
        <strain evidence="1 2">LB3P56</strain>
    </source>
</reference>
<dbReference type="AlphaFoldDB" id="A0A553CTX3"/>
<dbReference type="Proteomes" id="UP000318585">
    <property type="component" value="Unassembled WGS sequence"/>
</dbReference>
<proteinExistence type="predicted"/>
<protein>
    <submittedName>
        <fullName evidence="1">Uncharacterized protein</fullName>
    </submittedName>
</protein>
<evidence type="ECO:0000313" key="2">
    <source>
        <dbReference type="Proteomes" id="UP000318585"/>
    </source>
</evidence>
<gene>
    <name evidence="1" type="ORF">FNW17_01630</name>
</gene>
<accession>A0A553CTX3</accession>
<keyword evidence="2" id="KW-1185">Reference proteome</keyword>
<sequence>MTKEDLVIEFHKKIDKVEKEFFDNIVSRRKAQDELWDNFYREYEGIPTPYNTNPEYISVPFYFEFYIKGHRCKIAQSFEIVVYKD</sequence>
<name>A0A553CTX3_9FLAO</name>
<organism evidence="1 2">
    <name type="scientific">Flavobacterium franklandianum</name>
    <dbReference type="NCBI Taxonomy" id="2594430"/>
    <lineage>
        <taxon>Bacteria</taxon>
        <taxon>Pseudomonadati</taxon>
        <taxon>Bacteroidota</taxon>
        <taxon>Flavobacteriia</taxon>
        <taxon>Flavobacteriales</taxon>
        <taxon>Flavobacteriaceae</taxon>
        <taxon>Flavobacterium</taxon>
    </lineage>
</organism>
<dbReference type="RefSeq" id="WP_144070726.1">
    <property type="nucleotide sequence ID" value="NZ_VJZR01000001.1"/>
</dbReference>
<evidence type="ECO:0000313" key="1">
    <source>
        <dbReference type="EMBL" id="TRX23905.1"/>
    </source>
</evidence>